<organism evidence="1">
    <name type="scientific">Arion vulgaris</name>
    <dbReference type="NCBI Taxonomy" id="1028688"/>
    <lineage>
        <taxon>Eukaryota</taxon>
        <taxon>Metazoa</taxon>
        <taxon>Spiralia</taxon>
        <taxon>Lophotrochozoa</taxon>
        <taxon>Mollusca</taxon>
        <taxon>Gastropoda</taxon>
        <taxon>Heterobranchia</taxon>
        <taxon>Euthyneura</taxon>
        <taxon>Panpulmonata</taxon>
        <taxon>Eupulmonata</taxon>
        <taxon>Stylommatophora</taxon>
        <taxon>Helicina</taxon>
        <taxon>Arionoidea</taxon>
        <taxon>Arionidae</taxon>
        <taxon>Arion</taxon>
    </lineage>
</organism>
<sequence length="50" mass="5721">APLEGEEDFIYPGDACLILLVIDQQFCLQIVFVVLSHIIDIEELTQKKLF</sequence>
<feature type="non-terminal residue" evidence="1">
    <location>
        <position position="1"/>
    </location>
</feature>
<dbReference type="EMBL" id="HACG01050370">
    <property type="protein sequence ID" value="CEK97235.1"/>
    <property type="molecule type" value="Transcribed_RNA"/>
</dbReference>
<dbReference type="AlphaFoldDB" id="A0A0B7BYG6"/>
<evidence type="ECO:0000313" key="1">
    <source>
        <dbReference type="EMBL" id="CEK97235.1"/>
    </source>
</evidence>
<gene>
    <name evidence="1" type="primary">ORF215150</name>
</gene>
<accession>A0A0B7BYG6</accession>
<reference evidence="1" key="1">
    <citation type="submission" date="2014-12" db="EMBL/GenBank/DDBJ databases">
        <title>Insight into the proteome of Arion vulgaris.</title>
        <authorList>
            <person name="Aradska J."/>
            <person name="Bulat T."/>
            <person name="Smidak R."/>
            <person name="Sarate P."/>
            <person name="Gangsoo J."/>
            <person name="Sialana F."/>
            <person name="Bilban M."/>
            <person name="Lubec G."/>
        </authorList>
    </citation>
    <scope>NUCLEOTIDE SEQUENCE</scope>
    <source>
        <tissue evidence="1">Skin</tissue>
    </source>
</reference>
<protein>
    <submittedName>
        <fullName evidence="1">Uncharacterized protein</fullName>
    </submittedName>
</protein>
<proteinExistence type="predicted"/>
<name>A0A0B7BYG6_9EUPU</name>